<evidence type="ECO:0000313" key="5">
    <source>
        <dbReference type="Proteomes" id="UP000187464"/>
    </source>
</evidence>
<reference evidence="5" key="1">
    <citation type="submission" date="2016-08" db="EMBL/GenBank/DDBJ databases">
        <authorList>
            <person name="Wibberg D."/>
        </authorList>
    </citation>
    <scope>NUCLEOTIDE SEQUENCE [LARGE SCALE GENOMIC DNA]</scope>
</reference>
<evidence type="ECO:0000256" key="1">
    <source>
        <dbReference type="SAM" id="Phobius"/>
    </source>
</evidence>
<dbReference type="Gene3D" id="2.60.120.1440">
    <property type="match status" value="1"/>
</dbReference>
<keyword evidence="5" id="KW-1185">Reference proteome</keyword>
<evidence type="ECO:0000313" key="4">
    <source>
        <dbReference type="EMBL" id="SCD20818.1"/>
    </source>
</evidence>
<evidence type="ECO:0000259" key="2">
    <source>
        <dbReference type="Pfam" id="PF04773"/>
    </source>
</evidence>
<feature type="transmembrane region" description="Helical" evidence="1">
    <location>
        <begin position="92"/>
        <end position="113"/>
    </location>
</feature>
<dbReference type="PANTHER" id="PTHR30273:SF2">
    <property type="entry name" value="PROTEIN FECR"/>
    <property type="match status" value="1"/>
</dbReference>
<feature type="domain" description="Protein FecR C-terminal" evidence="3">
    <location>
        <begin position="318"/>
        <end position="385"/>
    </location>
</feature>
<dbReference type="InterPro" id="IPR006860">
    <property type="entry name" value="FecR"/>
</dbReference>
<dbReference type="STRING" id="1642647.PSM36_2011"/>
<keyword evidence="1" id="KW-1133">Transmembrane helix</keyword>
<keyword evidence="1" id="KW-0472">Membrane</keyword>
<dbReference type="InterPro" id="IPR012373">
    <property type="entry name" value="Ferrdict_sens_TM"/>
</dbReference>
<name>A0A1R3T694_9BACT</name>
<dbReference type="Proteomes" id="UP000187464">
    <property type="component" value="Chromosome I"/>
</dbReference>
<proteinExistence type="predicted"/>
<dbReference type="Pfam" id="PF16344">
    <property type="entry name" value="FecR_C"/>
    <property type="match status" value="1"/>
</dbReference>
<organism evidence="4 5">
    <name type="scientific">Proteiniphilum saccharofermentans</name>
    <dbReference type="NCBI Taxonomy" id="1642647"/>
    <lineage>
        <taxon>Bacteria</taxon>
        <taxon>Pseudomonadati</taxon>
        <taxon>Bacteroidota</taxon>
        <taxon>Bacteroidia</taxon>
        <taxon>Bacteroidales</taxon>
        <taxon>Dysgonomonadaceae</taxon>
        <taxon>Proteiniphilum</taxon>
    </lineage>
</organism>
<keyword evidence="1" id="KW-0812">Transmembrane</keyword>
<accession>A0A1R3T694</accession>
<dbReference type="KEGG" id="psac:PSM36_2011"/>
<gene>
    <name evidence="4" type="ORF">PSM36_2011</name>
</gene>
<evidence type="ECO:0000259" key="3">
    <source>
        <dbReference type="Pfam" id="PF16344"/>
    </source>
</evidence>
<protein>
    <submittedName>
        <fullName evidence="4">Putative membrane protein</fullName>
    </submittedName>
</protein>
<dbReference type="PANTHER" id="PTHR30273">
    <property type="entry name" value="PERIPLASMIC SIGNAL SENSOR AND SIGMA FACTOR ACTIVATOR FECR-RELATED"/>
    <property type="match status" value="1"/>
</dbReference>
<dbReference type="Pfam" id="PF04773">
    <property type="entry name" value="FecR"/>
    <property type="match status" value="1"/>
</dbReference>
<dbReference type="InterPro" id="IPR032508">
    <property type="entry name" value="FecR_C"/>
</dbReference>
<dbReference type="GO" id="GO:0016989">
    <property type="term" value="F:sigma factor antagonist activity"/>
    <property type="evidence" value="ECO:0007669"/>
    <property type="project" value="TreeGrafter"/>
</dbReference>
<dbReference type="Gene3D" id="3.55.50.30">
    <property type="match status" value="1"/>
</dbReference>
<sequence length="396" mass="45381">MILSVMDQKDFLCDDLFIYWRIHPTKELDTFWVNFLKENEDYRESFNKAIETFEIIRKGKEILEVGETSILQELKDKIEKEKLKKRRKIRKILASSAAAILLLLLISSIFILYEKKENVDSLTSSIGEVVNNNNIQLFTGSNVLEIDNNSVLDLSGEKYGTIIQQSHSQKKIDLGNNQTNKLIVPYGKRSTLILADGSKVHLNSGTKMEFPSIFSGEKREINLEGEIYIEVAKQTNAPFVIHTPNSQITVYGTSFNVSSYSEDAKESVVLVNGAVEVKSVNSTIQLEPNEMAEIENGQILRKQVDVSDYIGWTSGYMQLNRAPLNEVLKKIGRYYNIKFQYGLDLDLYDQTCSGKLFLSDNLDDVLEAFSKMTYLQYTKQNDEIIFIRQQQINQHY</sequence>
<dbReference type="EMBL" id="LT605205">
    <property type="protein sequence ID" value="SCD20818.1"/>
    <property type="molecule type" value="Genomic_DNA"/>
</dbReference>
<feature type="domain" description="FecR protein" evidence="2">
    <location>
        <begin position="187"/>
        <end position="276"/>
    </location>
</feature>
<dbReference type="AlphaFoldDB" id="A0A1R3T694"/>